<gene>
    <name evidence="2" type="ORF">H4N64_12470</name>
</gene>
<reference evidence="2 3" key="1">
    <citation type="submission" date="2020-08" db="EMBL/GenBank/DDBJ databases">
        <title>Streptomyces sp. PSKA01 genome sequencing and assembly.</title>
        <authorList>
            <person name="Mandal S."/>
            <person name="Maiti P.K."/>
            <person name="Das P."/>
        </authorList>
    </citation>
    <scope>NUCLEOTIDE SEQUENCE [LARGE SCALE GENOMIC DNA]</scope>
    <source>
        <strain evidence="2 3">PSKA01</strain>
    </source>
</reference>
<organism evidence="2 3">
    <name type="scientific">Streptomyces cupreus</name>
    <dbReference type="NCBI Taxonomy" id="2759956"/>
    <lineage>
        <taxon>Bacteria</taxon>
        <taxon>Bacillati</taxon>
        <taxon>Actinomycetota</taxon>
        <taxon>Actinomycetes</taxon>
        <taxon>Kitasatosporales</taxon>
        <taxon>Streptomycetaceae</taxon>
        <taxon>Streptomyces</taxon>
    </lineage>
</organism>
<accession>A0A7X1J1A8</accession>
<dbReference type="InterPro" id="IPR029903">
    <property type="entry name" value="RmlD-like-bd"/>
</dbReference>
<name>A0A7X1J1A8_9ACTN</name>
<dbReference type="PANTHER" id="PTHR43242">
    <property type="entry name" value="NAD(P)-BINDING ROSSMANN-FOLD SUPERFAMILY PROTEIN"/>
    <property type="match status" value="1"/>
</dbReference>
<proteinExistence type="predicted"/>
<dbReference type="EMBL" id="JACMSF010000010">
    <property type="protein sequence ID" value="MBC2902413.1"/>
    <property type="molecule type" value="Genomic_DNA"/>
</dbReference>
<sequence>MTVTLIVGGGFVGRAVAAHLAATGGNPVLASRRMPTGSDAPWARLDAADPDACARVVDAVRPDRLVLVHGPSDVTWCEADPERAKALHSAAAAHLTAAARGRRTVLISTDNVFDGTRPDNDEHTPTAPANAYGRAKLAAERIVREAPDTTVLRVSLVYGWEPAASPKWLNFFAACAHRLSAGEQVEAPDDQWTTPVHVADVAAVTAAALAPDTPGLLHLGGPDRVSRAEWAETIAQGLGVPRSRVVRVPKAHGRYASRPTHTCLTSTVLDDVLRRHGLRVRGVAEGVRDLLEAAP</sequence>
<dbReference type="InterPro" id="IPR036291">
    <property type="entry name" value="NAD(P)-bd_dom_sf"/>
</dbReference>
<dbReference type="Pfam" id="PF04321">
    <property type="entry name" value="RmlD_sub_bind"/>
    <property type="match status" value="1"/>
</dbReference>
<protein>
    <submittedName>
        <fullName evidence="2">Sugar nucleotide-binding protein</fullName>
    </submittedName>
</protein>
<evidence type="ECO:0000313" key="2">
    <source>
        <dbReference type="EMBL" id="MBC2902413.1"/>
    </source>
</evidence>
<dbReference type="AlphaFoldDB" id="A0A7X1J1A8"/>
<evidence type="ECO:0000313" key="3">
    <source>
        <dbReference type="Proteomes" id="UP000584670"/>
    </source>
</evidence>
<comment type="caution">
    <text evidence="2">The sequence shown here is derived from an EMBL/GenBank/DDBJ whole genome shotgun (WGS) entry which is preliminary data.</text>
</comment>
<dbReference type="RefSeq" id="WP_186282320.1">
    <property type="nucleotide sequence ID" value="NZ_JACMSF010000010.1"/>
</dbReference>
<dbReference type="SUPFAM" id="SSF51735">
    <property type="entry name" value="NAD(P)-binding Rossmann-fold domains"/>
    <property type="match status" value="1"/>
</dbReference>
<feature type="domain" description="RmlD-like substrate binding" evidence="1">
    <location>
        <begin position="5"/>
        <end position="270"/>
    </location>
</feature>
<keyword evidence="3" id="KW-1185">Reference proteome</keyword>
<dbReference type="Gene3D" id="3.40.50.720">
    <property type="entry name" value="NAD(P)-binding Rossmann-like Domain"/>
    <property type="match status" value="1"/>
</dbReference>
<dbReference type="PANTHER" id="PTHR43242:SF1">
    <property type="entry name" value="NAD(P)-BINDING ROSSMANN-FOLD SUPERFAMILY PROTEIN"/>
    <property type="match status" value="1"/>
</dbReference>
<evidence type="ECO:0000259" key="1">
    <source>
        <dbReference type="Pfam" id="PF04321"/>
    </source>
</evidence>
<dbReference type="Proteomes" id="UP000584670">
    <property type="component" value="Unassembled WGS sequence"/>
</dbReference>